<protein>
    <submittedName>
        <fullName evidence="2">Uncharacterized protein</fullName>
    </submittedName>
</protein>
<dbReference type="PANTHER" id="PTHR38696">
    <property type="entry name" value="MEDIATOR OF RNA POLYMERASE II TRANSCRIPTION SUBUNIT 13"/>
    <property type="match status" value="1"/>
</dbReference>
<gene>
    <name evidence="2" type="ORF">FBEOM_8820</name>
</gene>
<dbReference type="EMBL" id="PVQB02000429">
    <property type="protein sequence ID" value="KAF4337307.1"/>
    <property type="molecule type" value="Genomic_DNA"/>
</dbReference>
<evidence type="ECO:0000313" key="2">
    <source>
        <dbReference type="EMBL" id="KAF4337307.1"/>
    </source>
</evidence>
<name>A0A9P5AEQ8_9HYPO</name>
<evidence type="ECO:0000256" key="1">
    <source>
        <dbReference type="SAM" id="MobiDB-lite"/>
    </source>
</evidence>
<dbReference type="OrthoDB" id="58379at2759"/>
<sequence length="277" mass="31627">MASSKAAEMPEKAPDLPPSFQETMASSPPTFKTKFACMTFNKSDRIRLINFTEAEVLGIEEVIATHWPQGVVHIKPYGEAMEFWLRGRPWSHRAGGNDDSRRLILRILEKLFDMGWVLQGSMEMTIKSVSKGKIFTRIMGWTDHLDTLIFRKQDPVPPPCDWICISFDNSDKLKIVDAPPKDLTDAILQTFGRDVRRREITDDRFKVHLADVPWNPSGTDTVKTRILLLKLIETLERFGFTIYATIGSKGEDEEGAQDLLVCQRQKDWAPGAPIWHR</sequence>
<reference evidence="2" key="2">
    <citation type="submission" date="2020-02" db="EMBL/GenBank/DDBJ databases">
        <title>Identification and distribution of gene clusters putatively required for synthesis of sphingolipid metabolism inhibitors in phylogenetically diverse species of the filamentous fungus Fusarium.</title>
        <authorList>
            <person name="Kim H.-S."/>
            <person name="Busman M."/>
            <person name="Brown D.W."/>
            <person name="Divon H."/>
            <person name="Uhlig S."/>
            <person name="Proctor R.H."/>
        </authorList>
    </citation>
    <scope>NUCLEOTIDE SEQUENCE</scope>
    <source>
        <strain evidence="2">NRRL 25174</strain>
    </source>
</reference>
<feature type="region of interest" description="Disordered" evidence="1">
    <location>
        <begin position="1"/>
        <end position="25"/>
    </location>
</feature>
<accession>A0A9P5AEQ8</accession>
<keyword evidence="3" id="KW-1185">Reference proteome</keyword>
<dbReference type="PANTHER" id="PTHR38696:SF1">
    <property type="entry name" value="MEDIATOR OF RNA POLYMERASE II TRANSCRIPTION SUBUNIT 13"/>
    <property type="match status" value="1"/>
</dbReference>
<organism evidence="2 3">
    <name type="scientific">Fusarium beomiforme</name>
    <dbReference type="NCBI Taxonomy" id="44412"/>
    <lineage>
        <taxon>Eukaryota</taxon>
        <taxon>Fungi</taxon>
        <taxon>Dikarya</taxon>
        <taxon>Ascomycota</taxon>
        <taxon>Pezizomycotina</taxon>
        <taxon>Sordariomycetes</taxon>
        <taxon>Hypocreomycetidae</taxon>
        <taxon>Hypocreales</taxon>
        <taxon>Nectriaceae</taxon>
        <taxon>Fusarium</taxon>
        <taxon>Fusarium burgessii species complex</taxon>
    </lineage>
</organism>
<dbReference type="Proteomes" id="UP000730481">
    <property type="component" value="Unassembled WGS sequence"/>
</dbReference>
<evidence type="ECO:0000313" key="3">
    <source>
        <dbReference type="Proteomes" id="UP000730481"/>
    </source>
</evidence>
<proteinExistence type="predicted"/>
<reference evidence="2" key="1">
    <citation type="journal article" date="2017" name="Mycologia">
        <title>Fusarium algeriense, sp. nov., a novel toxigenic crown rot pathogen of durum wheat from Algeria is nested in the Fusarium burgessii species complex.</title>
        <authorList>
            <person name="Laraba I."/>
            <person name="Keddad A."/>
            <person name="Boureghda H."/>
            <person name="Abdallah N."/>
            <person name="Vaughan M.M."/>
            <person name="Proctor R.H."/>
            <person name="Busman M."/>
            <person name="O'Donnell K."/>
        </authorList>
    </citation>
    <scope>NUCLEOTIDE SEQUENCE</scope>
    <source>
        <strain evidence="2">NRRL 25174</strain>
    </source>
</reference>
<comment type="caution">
    <text evidence="2">The sequence shown here is derived from an EMBL/GenBank/DDBJ whole genome shotgun (WGS) entry which is preliminary data.</text>
</comment>
<dbReference type="AlphaFoldDB" id="A0A9P5AEQ8"/>